<feature type="region of interest" description="Disordered" evidence="1">
    <location>
        <begin position="1"/>
        <end position="70"/>
    </location>
</feature>
<feature type="compositionally biased region" description="Low complexity" evidence="1">
    <location>
        <begin position="502"/>
        <end position="513"/>
    </location>
</feature>
<proteinExistence type="predicted"/>
<feature type="compositionally biased region" description="Basic residues" evidence="1">
    <location>
        <begin position="550"/>
        <end position="561"/>
    </location>
</feature>
<dbReference type="GO" id="GO:0004439">
    <property type="term" value="F:phosphatidylinositol-4,5-bisphosphate 5-phosphatase activity"/>
    <property type="evidence" value="ECO:0007669"/>
    <property type="project" value="TreeGrafter"/>
</dbReference>
<feature type="compositionally biased region" description="Low complexity" evidence="1">
    <location>
        <begin position="632"/>
        <end position="648"/>
    </location>
</feature>
<organism evidence="3">
    <name type="scientific">Phaeomonas parva</name>
    <dbReference type="NCBI Taxonomy" id="124430"/>
    <lineage>
        <taxon>Eukaryota</taxon>
        <taxon>Sar</taxon>
        <taxon>Stramenopiles</taxon>
        <taxon>Ochrophyta</taxon>
        <taxon>Pinguiophyceae</taxon>
        <taxon>Pinguiochrysidales</taxon>
        <taxon>Pinguiochrysidaceae</taxon>
        <taxon>Phaeomonas</taxon>
    </lineage>
</organism>
<feature type="compositionally biased region" description="Low complexity" evidence="1">
    <location>
        <begin position="562"/>
        <end position="573"/>
    </location>
</feature>
<evidence type="ECO:0000313" key="3">
    <source>
        <dbReference type="EMBL" id="CAD9267674.1"/>
    </source>
</evidence>
<reference evidence="3" key="1">
    <citation type="submission" date="2021-01" db="EMBL/GenBank/DDBJ databases">
        <authorList>
            <person name="Corre E."/>
            <person name="Pelletier E."/>
            <person name="Niang G."/>
            <person name="Scheremetjew M."/>
            <person name="Finn R."/>
            <person name="Kale V."/>
            <person name="Holt S."/>
            <person name="Cochrane G."/>
            <person name="Meng A."/>
            <person name="Brown T."/>
            <person name="Cohen L."/>
        </authorList>
    </citation>
    <scope>NUCLEOTIDE SEQUENCE</scope>
    <source>
        <strain evidence="3">CCMP2877</strain>
    </source>
</reference>
<feature type="compositionally biased region" description="Basic and acidic residues" evidence="1">
    <location>
        <begin position="575"/>
        <end position="588"/>
    </location>
</feature>
<feature type="region of interest" description="Disordered" evidence="1">
    <location>
        <begin position="134"/>
        <end position="173"/>
    </location>
</feature>
<dbReference type="InterPro" id="IPR000300">
    <property type="entry name" value="IPPc"/>
</dbReference>
<feature type="region of interest" description="Disordered" evidence="1">
    <location>
        <begin position="404"/>
        <end position="648"/>
    </location>
</feature>
<feature type="compositionally biased region" description="Low complexity" evidence="1">
    <location>
        <begin position="453"/>
        <end position="465"/>
    </location>
</feature>
<dbReference type="Gene3D" id="3.60.10.10">
    <property type="entry name" value="Endonuclease/exonuclease/phosphatase"/>
    <property type="match status" value="2"/>
</dbReference>
<name>A0A7S1UJ94_9STRA</name>
<dbReference type="Pfam" id="PF22669">
    <property type="entry name" value="Exo_endo_phos2"/>
    <property type="match status" value="1"/>
</dbReference>
<sequence>MLAKSHMDTRDLMLRSPEKLDLRKRLSRHRSMESSERLSGGSGRGIPLRSCHSFSEGDARGTTGTESNRELHERFSSLLERSLEEGPDSPARSPGVAVRSARFLSVDRAVSDMSVELDKVPGFYAGYAQQRRIKVGDRKSSESAQAAEPPLAHRRYSSVQSPLPRRRQSEIRTDVRALHRRASESKIGEDVSSSVVRMASRRRMAFLAAHGVQHSKMEKIYGFKLGMATWNVSRQRMHEEDVDALCAAMAEAEDMDVIIFGFQRLYNDWKTQLSVSKAGKHPLTAAVIDSMNRKRSGPPLKELKTHTFRDMQIILLATERVCRGILPGSLGLECAAPAHSGYFASGREKGAMLFTMTIEGVGFKVFLTDLVMEAGEEVEKNSTLVRLNVKQQLKLQTMLDLAATADPEKKKKSKKKRDHGRLQTVPVIPGASEVGASRHARSGTAGGALETKPSAAAPVPTAASTGVSPPPADAKAGIAQSGRKGSAPAGQKPTKTGKKPKASPQPKASARARTPPSRPKLKGRRRATTDKTEFKTQNPLLLRAGTKTKGAAKKATKKASAKRAAAAPAGVGKYDVYKSRRVSRESTRRSSIGSQGRSSVSPPRSSVSPPPSSNTPPPPPEGARDSLSAAASLPVSRRSSRKSSLGSQLDAERLEDLVNRIAEADMTPRQSLIKRMAISEGGTPVITPGVSPASRAPKITFPDEWATYTGNVKFDFDAEAHVAGLLRNSQASHTNHVLSLQVAETRPTVRGLRTTTEAKAALHSDSDTEGASGVAAKEPHEVTFVFGDMGAHVDCPGGREELVWMVREGAPESLSRALANDSLQRGHLLEGEITFKPTATFRPDSADFHAKRSPSWPDRILYKVRIGNAHSNRPDVQQFRYASLPDLAVSEHRPVLATFHIELN</sequence>
<dbReference type="SUPFAM" id="SSF56219">
    <property type="entry name" value="DNase I-like"/>
    <property type="match status" value="1"/>
</dbReference>
<dbReference type="AlphaFoldDB" id="A0A7S1UJ94"/>
<gene>
    <name evidence="3" type="ORF">PPAR1163_LOCUS26103</name>
</gene>
<dbReference type="PANTHER" id="PTHR11200">
    <property type="entry name" value="INOSITOL 5-PHOSPHATASE"/>
    <property type="match status" value="1"/>
</dbReference>
<dbReference type="InterPro" id="IPR046985">
    <property type="entry name" value="IP5"/>
</dbReference>
<accession>A0A7S1UJ94</accession>
<feature type="compositionally biased region" description="Low complexity" evidence="1">
    <location>
        <begin position="589"/>
        <end position="607"/>
    </location>
</feature>
<evidence type="ECO:0000259" key="2">
    <source>
        <dbReference type="Pfam" id="PF22669"/>
    </source>
</evidence>
<dbReference type="EMBL" id="HBGJ01041513">
    <property type="protein sequence ID" value="CAD9267674.1"/>
    <property type="molecule type" value="Transcribed_RNA"/>
</dbReference>
<feature type="domain" description="Inositol polyphosphate-related phosphatase" evidence="2">
    <location>
        <begin position="771"/>
        <end position="897"/>
    </location>
</feature>
<feature type="compositionally biased region" description="Basic and acidic residues" evidence="1">
    <location>
        <begin position="1"/>
        <end position="36"/>
    </location>
</feature>
<dbReference type="InterPro" id="IPR036691">
    <property type="entry name" value="Endo/exonu/phosph_ase_sf"/>
</dbReference>
<dbReference type="GO" id="GO:0046856">
    <property type="term" value="P:phosphatidylinositol dephosphorylation"/>
    <property type="evidence" value="ECO:0007669"/>
    <property type="project" value="InterPro"/>
</dbReference>
<evidence type="ECO:0000256" key="1">
    <source>
        <dbReference type="SAM" id="MobiDB-lite"/>
    </source>
</evidence>
<feature type="compositionally biased region" description="Basic residues" evidence="1">
    <location>
        <begin position="410"/>
        <end position="419"/>
    </location>
</feature>
<feature type="compositionally biased region" description="Pro residues" evidence="1">
    <location>
        <begin position="608"/>
        <end position="621"/>
    </location>
</feature>
<protein>
    <recommendedName>
        <fullName evidence="2">Inositol polyphosphate-related phosphatase domain-containing protein</fullName>
    </recommendedName>
</protein>